<feature type="domain" description="PAC" evidence="4">
    <location>
        <begin position="527"/>
        <end position="580"/>
    </location>
</feature>
<dbReference type="SMART" id="SM00086">
    <property type="entry name" value="PAC"/>
    <property type="match status" value="2"/>
</dbReference>
<dbReference type="InterPro" id="IPR035919">
    <property type="entry name" value="EAL_sf"/>
</dbReference>
<dbReference type="EMBL" id="CP031395">
    <property type="protein sequence ID" value="QBK03957.1"/>
    <property type="molecule type" value="Genomic_DNA"/>
</dbReference>
<dbReference type="InterPro" id="IPR029787">
    <property type="entry name" value="Nucleotide_cyclase"/>
</dbReference>
<dbReference type="FunFam" id="3.20.20.450:FF:000001">
    <property type="entry name" value="Cyclic di-GMP phosphodiesterase yahA"/>
    <property type="match status" value="1"/>
</dbReference>
<dbReference type="Proteomes" id="UP000292939">
    <property type="component" value="Chromosome"/>
</dbReference>
<evidence type="ECO:0000256" key="2">
    <source>
        <dbReference type="SAM" id="Phobius"/>
    </source>
</evidence>
<dbReference type="NCBIfam" id="TIGR00254">
    <property type="entry name" value="GGDEF"/>
    <property type="match status" value="1"/>
</dbReference>
<proteinExistence type="predicted"/>
<dbReference type="CDD" id="cd00130">
    <property type="entry name" value="PAS"/>
    <property type="match status" value="2"/>
</dbReference>
<dbReference type="CDD" id="cd01948">
    <property type="entry name" value="EAL"/>
    <property type="match status" value="1"/>
</dbReference>
<keyword evidence="2" id="KW-0812">Transmembrane</keyword>
<evidence type="ECO:0000259" key="6">
    <source>
        <dbReference type="PROSITE" id="PS50887"/>
    </source>
</evidence>
<gene>
    <name evidence="7" type="ORF">DW355_03440</name>
</gene>
<evidence type="ECO:0000313" key="8">
    <source>
        <dbReference type="Proteomes" id="UP000292939"/>
    </source>
</evidence>
<organism evidence="7 8">
    <name type="scientific">Hylemonella gracilis</name>
    <dbReference type="NCBI Taxonomy" id="80880"/>
    <lineage>
        <taxon>Bacteria</taxon>
        <taxon>Pseudomonadati</taxon>
        <taxon>Pseudomonadota</taxon>
        <taxon>Betaproteobacteria</taxon>
        <taxon>Burkholderiales</taxon>
        <taxon>Comamonadaceae</taxon>
        <taxon>Hylemonella</taxon>
    </lineage>
</organism>
<dbReference type="SMART" id="SM00267">
    <property type="entry name" value="GGDEF"/>
    <property type="match status" value="1"/>
</dbReference>
<evidence type="ECO:0000313" key="7">
    <source>
        <dbReference type="EMBL" id="QBK03957.1"/>
    </source>
</evidence>
<accession>A0A4P6UIQ9</accession>
<feature type="domain" description="EAL" evidence="5">
    <location>
        <begin position="921"/>
        <end position="1173"/>
    </location>
</feature>
<dbReference type="PROSITE" id="PS50887">
    <property type="entry name" value="GGDEF"/>
    <property type="match status" value="1"/>
</dbReference>
<dbReference type="OrthoDB" id="9813903at2"/>
<keyword evidence="2" id="KW-0472">Membrane</keyword>
<feature type="transmembrane region" description="Helical" evidence="2">
    <location>
        <begin position="114"/>
        <end position="135"/>
    </location>
</feature>
<dbReference type="InterPro" id="IPR001633">
    <property type="entry name" value="EAL_dom"/>
</dbReference>
<feature type="domain" description="PAC" evidence="4">
    <location>
        <begin position="648"/>
        <end position="702"/>
    </location>
</feature>
<reference evidence="7 8" key="1">
    <citation type="submission" date="2018-07" db="EMBL/GenBank/DDBJ databases">
        <title>Exploring interactions and the metabolic potential of the ultra-small soil bacteria Hylemonella gracilis.</title>
        <authorList>
            <person name="Tyc O."/>
            <person name="Kulkarni P."/>
            <person name="Gawehns F."/>
            <person name="Hundscheid M."/>
            <person name="Zweers H."/>
            <person name="Garbeva P."/>
        </authorList>
    </citation>
    <scope>NUCLEOTIDE SEQUENCE [LARGE SCALE GENOMIC DNA]</scope>
    <source>
        <strain evidence="7 8">NS1</strain>
    </source>
</reference>
<dbReference type="InterPro" id="IPR035965">
    <property type="entry name" value="PAS-like_dom_sf"/>
</dbReference>
<dbReference type="SUPFAM" id="SSF55785">
    <property type="entry name" value="PYP-like sensor domain (PAS domain)"/>
    <property type="match status" value="2"/>
</dbReference>
<dbReference type="SMART" id="SM00091">
    <property type="entry name" value="PAS"/>
    <property type="match status" value="2"/>
</dbReference>
<dbReference type="SUPFAM" id="SSF55073">
    <property type="entry name" value="Nucleotide cyclase"/>
    <property type="match status" value="1"/>
</dbReference>
<protein>
    <submittedName>
        <fullName evidence="7">EAL domain-containing protein</fullName>
    </submittedName>
</protein>
<feature type="transmembrane region" description="Helical" evidence="2">
    <location>
        <begin position="68"/>
        <end position="86"/>
    </location>
</feature>
<dbReference type="InterPro" id="IPR043128">
    <property type="entry name" value="Rev_trsase/Diguanyl_cyclase"/>
</dbReference>
<dbReference type="Gene3D" id="3.30.450.20">
    <property type="entry name" value="PAS domain"/>
    <property type="match status" value="2"/>
</dbReference>
<dbReference type="InterPro" id="IPR013656">
    <property type="entry name" value="PAS_4"/>
</dbReference>
<dbReference type="Pfam" id="PF00989">
    <property type="entry name" value="PAS"/>
    <property type="match status" value="1"/>
</dbReference>
<dbReference type="InterPro" id="IPR013767">
    <property type="entry name" value="PAS_fold"/>
</dbReference>
<dbReference type="SMART" id="SM00052">
    <property type="entry name" value="EAL"/>
    <property type="match status" value="1"/>
</dbReference>
<evidence type="ECO:0000259" key="3">
    <source>
        <dbReference type="PROSITE" id="PS50112"/>
    </source>
</evidence>
<feature type="region of interest" description="Disordered" evidence="1">
    <location>
        <begin position="1"/>
        <end position="22"/>
    </location>
</feature>
<dbReference type="PROSITE" id="PS50883">
    <property type="entry name" value="EAL"/>
    <property type="match status" value="1"/>
</dbReference>
<dbReference type="InterPro" id="IPR052155">
    <property type="entry name" value="Biofilm_reg_signaling"/>
</dbReference>
<evidence type="ECO:0000259" key="5">
    <source>
        <dbReference type="PROSITE" id="PS50883"/>
    </source>
</evidence>
<dbReference type="Pfam" id="PF00563">
    <property type="entry name" value="EAL"/>
    <property type="match status" value="1"/>
</dbReference>
<feature type="domain" description="PAS" evidence="3">
    <location>
        <begin position="447"/>
        <end position="517"/>
    </location>
</feature>
<dbReference type="PANTHER" id="PTHR44757:SF2">
    <property type="entry name" value="BIOFILM ARCHITECTURE MAINTENANCE PROTEIN MBAA"/>
    <property type="match status" value="1"/>
</dbReference>
<keyword evidence="2" id="KW-1133">Transmembrane helix</keyword>
<sequence>MKAEPASSSNTSAKSTARARARTTMTRSRGALDVVLIYVVFASLWILLSDRLMGWLLRDPDLLLLASTLKGWLFVAVSATMLHFLLRRRVRGLLAPAGATDAETSRHALLRSMAVFAVLALVVAMFVASTIWQAMREEREQAHAQLRAVVQSKAREISAWQQERLNDTGDLANSPYLRTRWTAWRERGDVQSLQELRRFLDRARQAGVFLRAEIVDAQGRSWLEHGDSSHDAQAPHVDAELADAVRLSLSQNRPQPVGPWRDAQGAWHLAFVGPVAPPGQNGGARPPGQAALVLHADAAAYLQMVLNDWPMLRLGAEAVLLRRDGEHVIFPGEVPAARVAELRAVLARFSWPRTDAAPVEGLEHHGLPALAVIQRIGDTEWWLLVRQSREEMLRGAAASGVWMALTAVLGLLALGVALYLRHERHRRLHSLRDIEELQRAKQALLESEALYRLLADNSSDVVWLYDLEADHYLYASPAVRLFGYDPNQATSMSFKDVLPPAVEQATRERLHERIAALQEGDESQRTALGETPVLNGDGVLTPTEVVTTLLTDEKTGRVTRVLGVTRDITQRKRDQDQLIRLSQAIEQSPASVVITNLEGNIEYVNPAFEAMSGYPQAEVLGTNPRLLNSGRTPNEVYDTMWRSLEGGQPWHGELINRAKDGRDYVVSMTIAPVRNAKDEVAHYLAVQLDVTLQRNAEEKARQLAWFHPLTGLPNRHRLLLDLKETLETRNATRASDEGQPTEQCALLLLDLDRFQTVNDALGPAVGDQLLRQLSWRFAAALPPEAQLAHLNADEFAVLLQPVRATEHAGVPGDAAAREAVGAQALRLAQSLHDTLMAPVQLGRGESLAVSCCIGITLLPHRGDVDGPAQDPGHEPLHDSPEDVLRRADTALHRAKDGRGREGSTGHTAFFDASMEQVVSSRFLIERDLRRGLAAGELRVYLQPQVDADGQMVSAEALVRWQHPEQGLVPPGAFIPVAEESELITDVGRWVLQGVCAHLGALRARGLRLPIAVNVSTRQFHQPNFVHEVQEALRVHAAAPGDLIIEITESILMEQVENVTSKMSQLAGLGVKFSLDDFGTGYSSLAYLKRLPIDEIKIDRSFVQDAPTDPNDAALVDAILSVARHLRLKVVAEGVETRAQADFLHARGQIVQQGYLHGRPAPAEDVLAAWEKAQG</sequence>
<dbReference type="CDD" id="cd01949">
    <property type="entry name" value="GGDEF"/>
    <property type="match status" value="1"/>
</dbReference>
<dbReference type="KEGG" id="hgr:DW355_03440"/>
<dbReference type="Gene3D" id="3.20.20.450">
    <property type="entry name" value="EAL domain"/>
    <property type="match status" value="1"/>
</dbReference>
<dbReference type="PROSITE" id="PS50112">
    <property type="entry name" value="PAS"/>
    <property type="match status" value="2"/>
</dbReference>
<dbReference type="SUPFAM" id="SSF141868">
    <property type="entry name" value="EAL domain-like"/>
    <property type="match status" value="1"/>
</dbReference>
<dbReference type="Pfam" id="PF08448">
    <property type="entry name" value="PAS_4"/>
    <property type="match status" value="1"/>
</dbReference>
<dbReference type="Gene3D" id="3.30.70.270">
    <property type="match status" value="1"/>
</dbReference>
<evidence type="ECO:0000259" key="4">
    <source>
        <dbReference type="PROSITE" id="PS50113"/>
    </source>
</evidence>
<evidence type="ECO:0000256" key="1">
    <source>
        <dbReference type="SAM" id="MobiDB-lite"/>
    </source>
</evidence>
<dbReference type="NCBIfam" id="TIGR00229">
    <property type="entry name" value="sensory_box"/>
    <property type="match status" value="2"/>
</dbReference>
<dbReference type="InterPro" id="IPR000014">
    <property type="entry name" value="PAS"/>
</dbReference>
<dbReference type="GO" id="GO:0006355">
    <property type="term" value="P:regulation of DNA-templated transcription"/>
    <property type="evidence" value="ECO:0007669"/>
    <property type="project" value="InterPro"/>
</dbReference>
<feature type="transmembrane region" description="Helical" evidence="2">
    <location>
        <begin position="30"/>
        <end position="48"/>
    </location>
</feature>
<dbReference type="InterPro" id="IPR000700">
    <property type="entry name" value="PAS-assoc_C"/>
</dbReference>
<dbReference type="PANTHER" id="PTHR44757">
    <property type="entry name" value="DIGUANYLATE CYCLASE DGCP"/>
    <property type="match status" value="1"/>
</dbReference>
<feature type="domain" description="GGDEF" evidence="6">
    <location>
        <begin position="742"/>
        <end position="908"/>
    </location>
</feature>
<dbReference type="InterPro" id="IPR001610">
    <property type="entry name" value="PAC"/>
</dbReference>
<dbReference type="Pfam" id="PF00990">
    <property type="entry name" value="GGDEF"/>
    <property type="match status" value="1"/>
</dbReference>
<dbReference type="InterPro" id="IPR000160">
    <property type="entry name" value="GGDEF_dom"/>
</dbReference>
<dbReference type="AlphaFoldDB" id="A0A4P6UIQ9"/>
<feature type="domain" description="PAS" evidence="3">
    <location>
        <begin position="577"/>
        <end position="623"/>
    </location>
</feature>
<dbReference type="PROSITE" id="PS50113">
    <property type="entry name" value="PAC"/>
    <property type="match status" value="2"/>
</dbReference>
<name>A0A4P6UIQ9_9BURK</name>